<keyword evidence="5" id="KW-1185">Reference proteome</keyword>
<dbReference type="GO" id="GO:0016740">
    <property type="term" value="F:transferase activity"/>
    <property type="evidence" value="ECO:0007669"/>
    <property type="project" value="UniProtKB-KW"/>
</dbReference>
<keyword evidence="2" id="KW-0067">ATP-binding</keyword>
<sequence>MPLSDPRFICLTQWLEKYFGEPVSISLVSGDASFRRYFRVIRPNSNYIAVDSPVDLVPIDPFIEMANAYTLAGLKVPKVIATDKTQGFMLLSDLGDIQLLNQLTENTVHHYYSEALNLLPKVTRVNGTTQHALPQFDQAFILKELNIFNEWLLEFHLNLKIDSETQTMLDTCFEDLTNNALQQPQYAMHRDYHSRNIMLQDNQLHLIDFQDTVIGPVTYDAVSLLRDCYIIWPEECIQQLMQHHYQLCKAHKLINESISFAQYQHWFDLMGMQRHIKIAGIFARLYHRDNKSGYLKDIPQALKYLIQVSAKYSEFASLKHWIECEILPRVEDKL</sequence>
<dbReference type="PANTHER" id="PTHR33540:SF1">
    <property type="entry name" value="N-ACETYLMURAMATE_N-ACETYLGLUCOSAMINE KINASE"/>
    <property type="match status" value="1"/>
</dbReference>
<evidence type="ECO:0000259" key="3">
    <source>
        <dbReference type="Pfam" id="PF01636"/>
    </source>
</evidence>
<feature type="domain" description="Aminoglycoside phosphotransferase" evidence="3">
    <location>
        <begin position="25"/>
        <end position="242"/>
    </location>
</feature>
<dbReference type="GO" id="GO:0005524">
    <property type="term" value="F:ATP binding"/>
    <property type="evidence" value="ECO:0007669"/>
    <property type="project" value="UniProtKB-KW"/>
</dbReference>
<evidence type="ECO:0000256" key="2">
    <source>
        <dbReference type="ARBA" id="ARBA00022840"/>
    </source>
</evidence>
<dbReference type="Gene3D" id="3.30.200.20">
    <property type="entry name" value="Phosphorylase Kinase, domain 1"/>
    <property type="match status" value="1"/>
</dbReference>
<dbReference type="EMBL" id="QYYH01000021">
    <property type="protein sequence ID" value="RJY18515.1"/>
    <property type="molecule type" value="Genomic_DNA"/>
</dbReference>
<dbReference type="InterPro" id="IPR002575">
    <property type="entry name" value="Aminoglycoside_PTrfase"/>
</dbReference>
<accession>A0A3A6TZE8</accession>
<keyword evidence="4" id="KW-0808">Transferase</keyword>
<gene>
    <name evidence="4" type="ORF">D5R81_04990</name>
</gene>
<dbReference type="AlphaFoldDB" id="A0A3A6TZE8"/>
<name>A0A3A6TZE8_9GAMM</name>
<evidence type="ECO:0000313" key="5">
    <source>
        <dbReference type="Proteomes" id="UP000273022"/>
    </source>
</evidence>
<dbReference type="RefSeq" id="WP_121852584.1">
    <property type="nucleotide sequence ID" value="NZ_CP037952.1"/>
</dbReference>
<comment type="caution">
    <text evidence="4">The sequence shown here is derived from an EMBL/GenBank/DDBJ whole genome shotgun (WGS) entry which is preliminary data.</text>
</comment>
<dbReference type="SUPFAM" id="SSF56112">
    <property type="entry name" value="Protein kinase-like (PK-like)"/>
    <property type="match status" value="1"/>
</dbReference>
<reference evidence="4 5" key="1">
    <citation type="submission" date="2018-09" db="EMBL/GenBank/DDBJ databases">
        <title>Phylogeny of the Shewanellaceae, and recommendation for two new genera, Pseudoshewanella and Parashewanella.</title>
        <authorList>
            <person name="Wang G."/>
        </authorList>
    </citation>
    <scope>NUCLEOTIDE SEQUENCE [LARGE SCALE GENOMIC DNA]</scope>
    <source>
        <strain evidence="4 5">KCTC 22492</strain>
    </source>
</reference>
<proteinExistence type="predicted"/>
<keyword evidence="1" id="KW-0547">Nucleotide-binding</keyword>
<dbReference type="Pfam" id="PF01636">
    <property type="entry name" value="APH"/>
    <property type="match status" value="1"/>
</dbReference>
<organism evidence="4 5">
    <name type="scientific">Parashewanella spongiae</name>
    <dbReference type="NCBI Taxonomy" id="342950"/>
    <lineage>
        <taxon>Bacteria</taxon>
        <taxon>Pseudomonadati</taxon>
        <taxon>Pseudomonadota</taxon>
        <taxon>Gammaproteobacteria</taxon>
        <taxon>Alteromonadales</taxon>
        <taxon>Shewanellaceae</taxon>
        <taxon>Parashewanella</taxon>
    </lineage>
</organism>
<dbReference type="Proteomes" id="UP000273022">
    <property type="component" value="Unassembled WGS sequence"/>
</dbReference>
<dbReference type="OrthoDB" id="9809275at2"/>
<dbReference type="InterPro" id="IPR011009">
    <property type="entry name" value="Kinase-like_dom_sf"/>
</dbReference>
<protein>
    <submittedName>
        <fullName evidence="4">Aminoglycoside phosphotransferase</fullName>
    </submittedName>
</protein>
<dbReference type="PANTHER" id="PTHR33540">
    <property type="entry name" value="TRNA THREONYLCARBAMOYLADENOSINE BIOSYNTHESIS PROTEIN TSAE"/>
    <property type="match status" value="1"/>
</dbReference>
<evidence type="ECO:0000313" key="4">
    <source>
        <dbReference type="EMBL" id="RJY18515.1"/>
    </source>
</evidence>
<evidence type="ECO:0000256" key="1">
    <source>
        <dbReference type="ARBA" id="ARBA00022741"/>
    </source>
</evidence>
<dbReference type="Gene3D" id="3.90.1200.10">
    <property type="match status" value="1"/>
</dbReference>